<sequence length="258" mass="30410">MNNVKIFLCENSIDGIFTAIYQAWNSGYGHANVKIEEQSESNNYSNMELFSDYINVNTDLGKAMKVSRSIKQKLSKEIYEMVCRVALSNYHQKGDLIYRFLILAFHIGRDIVNHLNNDVVNRVFKINSNVYNEVHHFLGFVRFTEVENEILAAIIEPKNNILTLITPHFADRLPKEKFVIFDKLRNICTLHIPQKPWIVTKISDMDLDLYDLLKNDSDEYQDLWKIFFENIAIKERINPKLQRNNLPLRFRKDMTEFL</sequence>
<accession>A0A0K8J7P6</accession>
<organism evidence="2 3">
    <name type="scientific">Herbinix luporum</name>
    <dbReference type="NCBI Taxonomy" id="1679721"/>
    <lineage>
        <taxon>Bacteria</taxon>
        <taxon>Bacillati</taxon>
        <taxon>Bacillota</taxon>
        <taxon>Clostridia</taxon>
        <taxon>Lachnospirales</taxon>
        <taxon>Lachnospiraceae</taxon>
        <taxon>Herbinix</taxon>
    </lineage>
</organism>
<dbReference type="EMBL" id="LN879430">
    <property type="protein sequence ID" value="CUH93353.1"/>
    <property type="molecule type" value="Genomic_DNA"/>
</dbReference>
<evidence type="ECO:0000313" key="2">
    <source>
        <dbReference type="EMBL" id="CUH93353.1"/>
    </source>
</evidence>
<evidence type="ECO:0000259" key="1">
    <source>
        <dbReference type="Pfam" id="PF13566"/>
    </source>
</evidence>
<dbReference type="OrthoDB" id="5290748at2"/>
<dbReference type="Proteomes" id="UP000196053">
    <property type="component" value="Chromosome I"/>
</dbReference>
<dbReference type="KEGG" id="hsd:SD1D_1809"/>
<proteinExistence type="predicted"/>
<dbReference type="RefSeq" id="WP_058258607.1">
    <property type="nucleotide sequence ID" value="NZ_LN879430.1"/>
</dbReference>
<reference evidence="3" key="1">
    <citation type="submission" date="2015-09" db="EMBL/GenBank/DDBJ databases">
        <authorList>
            <person name="Wibberg D."/>
        </authorList>
    </citation>
    <scope>NUCLEOTIDE SEQUENCE [LARGE SCALE GENOMIC DNA]</scope>
    <source>
        <strain evidence="3">SD1D</strain>
    </source>
</reference>
<keyword evidence="3" id="KW-1185">Reference proteome</keyword>
<protein>
    <recommendedName>
        <fullName evidence="1">DUF4130 domain-containing protein</fullName>
    </recommendedName>
</protein>
<evidence type="ECO:0000313" key="3">
    <source>
        <dbReference type="Proteomes" id="UP000196053"/>
    </source>
</evidence>
<feature type="domain" description="DUF4130" evidence="1">
    <location>
        <begin position="92"/>
        <end position="256"/>
    </location>
</feature>
<dbReference type="InterPro" id="IPR025404">
    <property type="entry name" value="DUF4130"/>
</dbReference>
<dbReference type="AlphaFoldDB" id="A0A0K8J7P6"/>
<dbReference type="InterPro" id="IPR023875">
    <property type="entry name" value="DNA_repair_put"/>
</dbReference>
<gene>
    <name evidence="2" type="ORF">SD1D_1809</name>
</gene>
<dbReference type="NCBIfam" id="TIGR03915">
    <property type="entry name" value="SAM_7_link_chp"/>
    <property type="match status" value="1"/>
</dbReference>
<name>A0A0K8J7P6_9FIRM</name>
<dbReference type="Pfam" id="PF13566">
    <property type="entry name" value="DUF4130"/>
    <property type="match status" value="1"/>
</dbReference>